<gene>
    <name evidence="2" type="ORF">T9A_02877</name>
</gene>
<evidence type="ECO:0000313" key="3">
    <source>
        <dbReference type="Proteomes" id="UP000029443"/>
    </source>
</evidence>
<feature type="chain" id="PRO_5046303460" description="Type 1 fimbrial protein" evidence="1">
    <location>
        <begin position="23"/>
        <end position="113"/>
    </location>
</feature>
<feature type="signal peptide" evidence="1">
    <location>
        <begin position="1"/>
        <end position="22"/>
    </location>
</feature>
<dbReference type="EMBL" id="ARXU01000014">
    <property type="protein sequence ID" value="KGD60119.1"/>
    <property type="molecule type" value="Genomic_DNA"/>
</dbReference>
<evidence type="ECO:0000256" key="1">
    <source>
        <dbReference type="SAM" id="SignalP"/>
    </source>
</evidence>
<keyword evidence="1" id="KW-0732">Signal</keyword>
<accession>A0ABR4W9N2</accession>
<proteinExistence type="predicted"/>
<organism evidence="2 3">
    <name type="scientific">Alcanivorax jadensis T9</name>
    <dbReference type="NCBI Taxonomy" id="1177181"/>
    <lineage>
        <taxon>Bacteria</taxon>
        <taxon>Pseudomonadati</taxon>
        <taxon>Pseudomonadota</taxon>
        <taxon>Gammaproteobacteria</taxon>
        <taxon>Oceanospirillales</taxon>
        <taxon>Alcanivoracaceae</taxon>
        <taxon>Alcanivorax</taxon>
    </lineage>
</organism>
<reference evidence="2 3" key="1">
    <citation type="submission" date="2012-09" db="EMBL/GenBank/DDBJ databases">
        <title>Genome Sequence of alkane-degrading Bacterium Alcanivorax jadensis T9.</title>
        <authorList>
            <person name="Lai Q."/>
            <person name="Shao Z."/>
        </authorList>
    </citation>
    <scope>NUCLEOTIDE SEQUENCE [LARGE SCALE GENOMIC DNA]</scope>
    <source>
        <strain evidence="2 3">T9</strain>
    </source>
</reference>
<evidence type="ECO:0000313" key="2">
    <source>
        <dbReference type="EMBL" id="KGD60119.1"/>
    </source>
</evidence>
<protein>
    <recommendedName>
        <fullName evidence="4">Type 1 fimbrial protein</fullName>
    </recommendedName>
</protein>
<dbReference type="Proteomes" id="UP000029443">
    <property type="component" value="Unassembled WGS sequence"/>
</dbReference>
<name>A0ABR4W9N2_9GAMM</name>
<dbReference type="RefSeq" id="WP_035249822.1">
    <property type="nucleotide sequence ID" value="NZ_ARXU01000014.1"/>
</dbReference>
<keyword evidence="3" id="KW-1185">Reference proteome</keyword>
<sequence>MNTASRTGIAALLALSASAAMASNTISFQGAVVYASCQPGTQNQAGYTDVIVNSCGNQGLSAGQHIAKTYLEPVAGSSHTQSVAVETRSGHLQERIASSGTEPTSMRYVIEYH</sequence>
<comment type="caution">
    <text evidence="2">The sequence shown here is derived from an EMBL/GenBank/DDBJ whole genome shotgun (WGS) entry which is preliminary data.</text>
</comment>
<evidence type="ECO:0008006" key="4">
    <source>
        <dbReference type="Google" id="ProtNLM"/>
    </source>
</evidence>